<dbReference type="Pfam" id="PF09335">
    <property type="entry name" value="VTT_dom"/>
    <property type="match status" value="1"/>
</dbReference>
<feature type="transmembrane region" description="Helical" evidence="7">
    <location>
        <begin position="136"/>
        <end position="161"/>
    </location>
</feature>
<evidence type="ECO:0000313" key="10">
    <source>
        <dbReference type="Proteomes" id="UP000002213"/>
    </source>
</evidence>
<dbReference type="KEGG" id="ami:Amir_4801"/>
<dbReference type="AlphaFoldDB" id="C6WPC6"/>
<proteinExistence type="inferred from homology"/>
<organism evidence="9 10">
    <name type="scientific">Actinosynnema mirum (strain ATCC 29888 / DSM 43827 / JCM 3225 / NBRC 14064 / NCIMB 13271 / NRRL B-12336 / IMRU 3971 / 101)</name>
    <dbReference type="NCBI Taxonomy" id="446462"/>
    <lineage>
        <taxon>Bacteria</taxon>
        <taxon>Bacillati</taxon>
        <taxon>Actinomycetota</taxon>
        <taxon>Actinomycetes</taxon>
        <taxon>Pseudonocardiales</taxon>
        <taxon>Pseudonocardiaceae</taxon>
        <taxon>Actinosynnema</taxon>
    </lineage>
</organism>
<comment type="similarity">
    <text evidence="2">Belongs to the DedA family.</text>
</comment>
<keyword evidence="5 7" id="KW-1133">Transmembrane helix</keyword>
<dbReference type="eggNOG" id="COG0586">
    <property type="taxonomic scope" value="Bacteria"/>
</dbReference>
<dbReference type="PANTHER" id="PTHR42709:SF6">
    <property type="entry name" value="UNDECAPRENYL PHOSPHATE TRANSPORTER A"/>
    <property type="match status" value="1"/>
</dbReference>
<dbReference type="PANTHER" id="PTHR42709">
    <property type="entry name" value="ALKALINE PHOSPHATASE LIKE PROTEIN"/>
    <property type="match status" value="1"/>
</dbReference>
<dbReference type="InterPro" id="IPR051311">
    <property type="entry name" value="DedA_domain"/>
</dbReference>
<keyword evidence="10" id="KW-1185">Reference proteome</keyword>
<evidence type="ECO:0000256" key="6">
    <source>
        <dbReference type="ARBA" id="ARBA00023136"/>
    </source>
</evidence>
<reference evidence="9 10" key="1">
    <citation type="journal article" date="2009" name="Stand. Genomic Sci.">
        <title>Complete genome sequence of Actinosynnema mirum type strain (101).</title>
        <authorList>
            <person name="Land M."/>
            <person name="Lapidus A."/>
            <person name="Mayilraj S."/>
            <person name="Chen F."/>
            <person name="Copeland A."/>
            <person name="Del Rio T.G."/>
            <person name="Nolan M."/>
            <person name="Lucas S."/>
            <person name="Tice H."/>
            <person name="Cheng J.F."/>
            <person name="Chertkov O."/>
            <person name="Bruce D."/>
            <person name="Goodwin L."/>
            <person name="Pitluck S."/>
            <person name="Rohde M."/>
            <person name="Goker M."/>
            <person name="Pati A."/>
            <person name="Ivanova N."/>
            <person name="Mavromatis K."/>
            <person name="Chen A."/>
            <person name="Palaniappan K."/>
            <person name="Hauser L."/>
            <person name="Chang Y.J."/>
            <person name="Jeffries C.C."/>
            <person name="Brettin T."/>
            <person name="Detter J.C."/>
            <person name="Han C."/>
            <person name="Chain P."/>
            <person name="Tindall B.J."/>
            <person name="Bristow J."/>
            <person name="Eisen J.A."/>
            <person name="Markowitz V."/>
            <person name="Hugenholtz P."/>
            <person name="Kyrpides N.C."/>
            <person name="Klenk H.P."/>
        </authorList>
    </citation>
    <scope>NUCLEOTIDE SEQUENCE [LARGE SCALE GENOMIC DNA]</scope>
    <source>
        <strain evidence="10">ATCC 29888 / DSM 43827 / JCM 3225 / NBRC 14064 / NCIMB 13271 / NRRL B-12336 / IMRU 3971 / 101</strain>
    </source>
</reference>
<gene>
    <name evidence="9" type="ordered locus">Amir_4801</name>
</gene>
<evidence type="ECO:0000259" key="8">
    <source>
        <dbReference type="Pfam" id="PF09335"/>
    </source>
</evidence>
<evidence type="ECO:0000256" key="3">
    <source>
        <dbReference type="ARBA" id="ARBA00022475"/>
    </source>
</evidence>
<evidence type="ECO:0000256" key="4">
    <source>
        <dbReference type="ARBA" id="ARBA00022692"/>
    </source>
</evidence>
<keyword evidence="4 7" id="KW-0812">Transmembrane</keyword>
<dbReference type="STRING" id="446462.Amir_4801"/>
<feature type="transmembrane region" description="Helical" evidence="7">
    <location>
        <begin position="167"/>
        <end position="187"/>
    </location>
</feature>
<dbReference type="HOGENOM" id="CLU_044208_2_2_11"/>
<evidence type="ECO:0000256" key="2">
    <source>
        <dbReference type="ARBA" id="ARBA00010792"/>
    </source>
</evidence>
<accession>C6WPC6</accession>
<feature type="transmembrane region" description="Helical" evidence="7">
    <location>
        <begin position="53"/>
        <end position="77"/>
    </location>
</feature>
<evidence type="ECO:0000256" key="5">
    <source>
        <dbReference type="ARBA" id="ARBA00022989"/>
    </source>
</evidence>
<protein>
    <submittedName>
        <fullName evidence="9">SNARE associated Golgi protein</fullName>
    </submittedName>
</protein>
<name>C6WPC6_ACTMD</name>
<comment type="subcellular location">
    <subcellularLocation>
        <location evidence="1">Cell membrane</location>
        <topology evidence="1">Multi-pass membrane protein</topology>
    </subcellularLocation>
</comment>
<keyword evidence="3" id="KW-1003">Cell membrane</keyword>
<dbReference type="EMBL" id="CP001630">
    <property type="protein sequence ID" value="ACU38628.1"/>
    <property type="molecule type" value="Genomic_DNA"/>
</dbReference>
<dbReference type="OrthoDB" id="3575960at2"/>
<evidence type="ECO:0000256" key="7">
    <source>
        <dbReference type="SAM" id="Phobius"/>
    </source>
</evidence>
<evidence type="ECO:0000256" key="1">
    <source>
        <dbReference type="ARBA" id="ARBA00004651"/>
    </source>
</evidence>
<sequence>MHHLTAVFDVVLRSAWLLPVLALLIALDAPVPMLPSESLLVAAASGAFHSHDAPAVLGLALTAMAGSVLGDFLVYGLGRGSHRLLRVPEDAGPAGWVRRNLTDRPVVVCVGARLLPGGRLVSTAACGRVGLPVRRFLPATLAASAVWSAYMLAFAAALGPFTHGHPLLSLAAGLVLSAVTAGGFELARRVFRKPGADADGPAPADRTAAGPVAAGPVAAGPVAAGPAAVAAIAAEPSPIAAGPAAQSAAEPPRHTG</sequence>
<dbReference type="GO" id="GO:0005886">
    <property type="term" value="C:plasma membrane"/>
    <property type="evidence" value="ECO:0007669"/>
    <property type="project" value="UniProtKB-SubCell"/>
</dbReference>
<feature type="domain" description="VTT" evidence="8">
    <location>
        <begin position="35"/>
        <end position="151"/>
    </location>
</feature>
<keyword evidence="6 7" id="KW-0472">Membrane</keyword>
<dbReference type="InterPro" id="IPR032816">
    <property type="entry name" value="VTT_dom"/>
</dbReference>
<evidence type="ECO:0000313" key="9">
    <source>
        <dbReference type="EMBL" id="ACU38628.1"/>
    </source>
</evidence>
<dbReference type="RefSeq" id="WP_015803515.1">
    <property type="nucleotide sequence ID" value="NC_013093.1"/>
</dbReference>
<dbReference type="Proteomes" id="UP000002213">
    <property type="component" value="Chromosome"/>
</dbReference>